<dbReference type="OrthoDB" id="1867012at2759"/>
<dbReference type="AlphaFoldDB" id="L1LCZ1"/>
<dbReference type="Pfam" id="PF01016">
    <property type="entry name" value="Ribosomal_L27"/>
    <property type="match status" value="1"/>
</dbReference>
<name>L1LCZ1_THEEQ</name>
<dbReference type="EMBL" id="ACOU01000004">
    <property type="protein sequence ID" value="EKX73043.1"/>
    <property type="molecule type" value="Genomic_DNA"/>
</dbReference>
<dbReference type="SUPFAM" id="SSF110324">
    <property type="entry name" value="Ribosomal L27 protein-like"/>
    <property type="match status" value="1"/>
</dbReference>
<dbReference type="PROSITE" id="PS00831">
    <property type="entry name" value="RIBOSOMAL_L27"/>
    <property type="match status" value="1"/>
</dbReference>
<feature type="chain" id="PRO_5003952482" description="Signal peptide containing protein" evidence="5">
    <location>
        <begin position="24"/>
        <end position="559"/>
    </location>
</feature>
<evidence type="ECO:0000256" key="1">
    <source>
        <dbReference type="ARBA" id="ARBA00010797"/>
    </source>
</evidence>
<organism evidence="6 7">
    <name type="scientific">Theileria equi strain WA</name>
    <dbReference type="NCBI Taxonomy" id="1537102"/>
    <lineage>
        <taxon>Eukaryota</taxon>
        <taxon>Sar</taxon>
        <taxon>Alveolata</taxon>
        <taxon>Apicomplexa</taxon>
        <taxon>Aconoidasida</taxon>
        <taxon>Piroplasmida</taxon>
        <taxon>Theileriidae</taxon>
        <taxon>Theileria</taxon>
    </lineage>
</organism>
<evidence type="ECO:0000313" key="6">
    <source>
        <dbReference type="EMBL" id="EKX73043.1"/>
    </source>
</evidence>
<dbReference type="GO" id="GO:0003735">
    <property type="term" value="F:structural constituent of ribosome"/>
    <property type="evidence" value="ECO:0007669"/>
    <property type="project" value="InterPro"/>
</dbReference>
<protein>
    <recommendedName>
        <fullName evidence="8">Signal peptide containing protein</fullName>
    </recommendedName>
</protein>
<dbReference type="Proteomes" id="UP000031512">
    <property type="component" value="Unassembled WGS sequence"/>
</dbReference>
<comment type="caution">
    <text evidence="6">The sequence shown here is derived from an EMBL/GenBank/DDBJ whole genome shotgun (WGS) entry which is preliminary data.</text>
</comment>
<dbReference type="VEuPathDB" id="PiroplasmaDB:BEWA_016040"/>
<dbReference type="RefSeq" id="XP_004832495.1">
    <property type="nucleotide sequence ID" value="XM_004832438.1"/>
</dbReference>
<evidence type="ECO:0008006" key="8">
    <source>
        <dbReference type="Google" id="ProtNLM"/>
    </source>
</evidence>
<dbReference type="PANTHER" id="PTHR15893:SF0">
    <property type="entry name" value="LARGE RIBOSOMAL SUBUNIT PROTEIN BL27M"/>
    <property type="match status" value="1"/>
</dbReference>
<evidence type="ECO:0000313" key="7">
    <source>
        <dbReference type="Proteomes" id="UP000031512"/>
    </source>
</evidence>
<dbReference type="KEGG" id="beq:BEWA_016040"/>
<sequence length="559" mass="60891">MFGVLPLFINVTILLAQVTTTWANGTDAFVINANYRHKLAVPETFGTALCAHKAGTGNTRNGRDGNPKFLGVKKSHNSFVYTGNILVRQRGAKFKPGIVVMAEDKGVTIKLSEKPANQETTQEYTDSGSGRTIKVTESSHPGLPSGSNFTRYIHKVSNGEQPFKLKEILDDNNTPIDIAQEYNKDVTSVEAYYWGHENGKGPPNKVLLIGVTTQGNATPTYYGNRKKDGGINNWNSAGAPLPRPASRCSVTDEFLEQTLDDLTCEHNNAVTIDLTKTHSRNHSRTDGETYCCGYHNSKNEAKVTGRVTVKETQVTDPTSSNPVKVYKHEIYDRSSRLTKIKYYDNGDHSKRKRITLDGQPFPMTGPVEISALYSDDKQDPVLIHVKCGGISTGWYHKSTGSGDNEQWTKVDHVEKLLKVGVAASGAAVSVLAGSGLLGLTAIDAVLKWAKNTPLPPETPAEPTSTQGSATPAKESSADKLVVETGLATISLGTIFGSSSGAKMGRDHTIYASRCGKLQILKHKVSVLDLVAEENLLNKDNDYYEHPTIVTLSRLWTEKV</sequence>
<dbReference type="PANTHER" id="PTHR15893">
    <property type="entry name" value="RIBOSOMAL PROTEIN L27"/>
    <property type="match status" value="1"/>
</dbReference>
<dbReference type="InterPro" id="IPR018261">
    <property type="entry name" value="Ribosomal_bL27_CS"/>
</dbReference>
<dbReference type="GO" id="GO:0006412">
    <property type="term" value="P:translation"/>
    <property type="evidence" value="ECO:0007669"/>
    <property type="project" value="InterPro"/>
</dbReference>
<dbReference type="GeneID" id="15802707"/>
<dbReference type="eggNOG" id="KOG4600">
    <property type="taxonomic scope" value="Eukaryota"/>
</dbReference>
<dbReference type="Gene3D" id="2.40.50.100">
    <property type="match status" value="1"/>
</dbReference>
<keyword evidence="5" id="KW-0732">Signal</keyword>
<evidence type="ECO:0000256" key="4">
    <source>
        <dbReference type="SAM" id="MobiDB-lite"/>
    </source>
</evidence>
<keyword evidence="2" id="KW-0689">Ribosomal protein</keyword>
<reference evidence="6 7" key="1">
    <citation type="journal article" date="2012" name="BMC Genomics">
        <title>Comparative genomic analysis and phylogenetic position of Theileria equi.</title>
        <authorList>
            <person name="Kappmeyer L.S."/>
            <person name="Thiagarajan M."/>
            <person name="Herndon D.R."/>
            <person name="Ramsay J.D."/>
            <person name="Caler E."/>
            <person name="Djikeng A."/>
            <person name="Gillespie J.J."/>
            <person name="Lau A.O."/>
            <person name="Roalson E.H."/>
            <person name="Silva J.C."/>
            <person name="Silva M.G."/>
            <person name="Suarez C.E."/>
            <person name="Ueti M.W."/>
            <person name="Nene V.M."/>
            <person name="Mealey R.H."/>
            <person name="Knowles D.P."/>
            <person name="Brayton K.A."/>
        </authorList>
    </citation>
    <scope>NUCLEOTIDE SEQUENCE [LARGE SCALE GENOMIC DNA]</scope>
    <source>
        <strain evidence="6 7">WA</strain>
    </source>
</reference>
<dbReference type="PRINTS" id="PR00063">
    <property type="entry name" value="RIBOSOMALL27"/>
</dbReference>
<evidence type="ECO:0000256" key="2">
    <source>
        <dbReference type="ARBA" id="ARBA00022980"/>
    </source>
</evidence>
<keyword evidence="3" id="KW-0687">Ribonucleoprotein</keyword>
<dbReference type="STRING" id="1537102.L1LCZ1"/>
<keyword evidence="7" id="KW-1185">Reference proteome</keyword>
<feature type="signal peptide" evidence="5">
    <location>
        <begin position="1"/>
        <end position="23"/>
    </location>
</feature>
<gene>
    <name evidence="6" type="ORF">BEWA_016040</name>
</gene>
<dbReference type="InterPro" id="IPR001684">
    <property type="entry name" value="Ribosomal_bL27"/>
</dbReference>
<accession>L1LCZ1</accession>
<dbReference type="GO" id="GO:0022625">
    <property type="term" value="C:cytosolic large ribosomal subunit"/>
    <property type="evidence" value="ECO:0007669"/>
    <property type="project" value="TreeGrafter"/>
</dbReference>
<evidence type="ECO:0000256" key="5">
    <source>
        <dbReference type="SAM" id="SignalP"/>
    </source>
</evidence>
<feature type="region of interest" description="Disordered" evidence="4">
    <location>
        <begin position="453"/>
        <end position="476"/>
    </location>
</feature>
<proteinExistence type="inferred from homology"/>
<comment type="similarity">
    <text evidence="1">Belongs to the bacterial ribosomal protein bL27 family.</text>
</comment>
<evidence type="ECO:0000256" key="3">
    <source>
        <dbReference type="ARBA" id="ARBA00023274"/>
    </source>
</evidence>